<gene>
    <name evidence="2" type="ORF">MiAbB_02207</name>
</gene>
<accession>A0A402DDK7</accession>
<name>A0A402DDK7_MICAE</name>
<evidence type="ECO:0000313" key="3">
    <source>
        <dbReference type="Proteomes" id="UP000289660"/>
    </source>
</evidence>
<keyword evidence="1" id="KW-0812">Transmembrane</keyword>
<feature type="transmembrane region" description="Helical" evidence="1">
    <location>
        <begin position="53"/>
        <end position="75"/>
    </location>
</feature>
<dbReference type="EMBL" id="BIFY01000032">
    <property type="protein sequence ID" value="GCE60287.1"/>
    <property type="molecule type" value="Genomic_DNA"/>
</dbReference>
<dbReference type="RefSeq" id="WP_130757277.1">
    <property type="nucleotide sequence ID" value="NZ_BIFY01000032.1"/>
</dbReference>
<protein>
    <submittedName>
        <fullName evidence="2">Uncharacterized protein</fullName>
    </submittedName>
</protein>
<keyword evidence="1" id="KW-1133">Transmembrane helix</keyword>
<comment type="caution">
    <text evidence="2">The sequence shown here is derived from an EMBL/GenBank/DDBJ whole genome shotgun (WGS) entry which is preliminary data.</text>
</comment>
<organism evidence="2 3">
    <name type="scientific">Microcystis aeruginosa NIES-4285</name>
    <dbReference type="NCBI Taxonomy" id="2497681"/>
    <lineage>
        <taxon>Bacteria</taxon>
        <taxon>Bacillati</taxon>
        <taxon>Cyanobacteriota</taxon>
        <taxon>Cyanophyceae</taxon>
        <taxon>Oscillatoriophycideae</taxon>
        <taxon>Chroococcales</taxon>
        <taxon>Microcystaceae</taxon>
        <taxon>Microcystis</taxon>
    </lineage>
</organism>
<dbReference type="AlphaFoldDB" id="A0A402DDK7"/>
<sequence length="265" mass="28854">MRFYLGYINHLGRLPKKSARLVRQAHQPVRQAHQPVRQAHQLVRQAGFTITEVLLASSMMLIAISVAGIGVTNLLRSNYRANAGTEIQNNLNRTLEFVSDEVRRAKTIADSEAAITSTQVPTGARAVLAFQISDPNNPGQAPLSEQIVYYTQNSQTGDSLTGLVLWRYGPNLDEDGNYITPDNIATWQPSPVTDMLAAAANNPNCPTGFTRIPADTVDGFFACVRDGGNQVILNANAEVNLTTGDTDKDKVKYSVSTRVSPRATN</sequence>
<reference evidence="3" key="1">
    <citation type="submission" date="2018-12" db="EMBL/GenBank/DDBJ databases">
        <title>Genome sequence of Microcystis aeruginosa NIES-4285.</title>
        <authorList>
            <person name="Tanabe Y."/>
        </authorList>
    </citation>
    <scope>NUCLEOTIDE SEQUENCE [LARGE SCALE GENOMIC DNA]</scope>
    <source>
        <strain evidence="3">NIES-4285</strain>
    </source>
</reference>
<evidence type="ECO:0000256" key="1">
    <source>
        <dbReference type="SAM" id="Phobius"/>
    </source>
</evidence>
<evidence type="ECO:0000313" key="2">
    <source>
        <dbReference type="EMBL" id="GCE60287.1"/>
    </source>
</evidence>
<dbReference type="Proteomes" id="UP000289660">
    <property type="component" value="Unassembled WGS sequence"/>
</dbReference>
<keyword evidence="1" id="KW-0472">Membrane</keyword>
<proteinExistence type="predicted"/>